<organism evidence="5 6">
    <name type="scientific">Geosporobacter ferrireducens</name>
    <dbReference type="NCBI Taxonomy" id="1424294"/>
    <lineage>
        <taxon>Bacteria</taxon>
        <taxon>Bacillati</taxon>
        <taxon>Bacillota</taxon>
        <taxon>Clostridia</taxon>
        <taxon>Peptostreptococcales</taxon>
        <taxon>Thermotaleaceae</taxon>
        <taxon>Geosporobacter</taxon>
    </lineage>
</organism>
<reference evidence="5 6" key="1">
    <citation type="submission" date="2016-09" db="EMBL/GenBank/DDBJ databases">
        <title>Genomic analysis reveals versatility of anaerobic energy metabolism of Geosporobacter ferrireducens IRF9 of phylum Firmicutes.</title>
        <authorList>
            <person name="Kim S.-J."/>
        </authorList>
    </citation>
    <scope>NUCLEOTIDE SEQUENCE [LARGE SCALE GENOMIC DNA]</scope>
    <source>
        <strain evidence="5 6">IRF9</strain>
    </source>
</reference>
<dbReference type="SMART" id="SM01043">
    <property type="entry name" value="BTAD"/>
    <property type="match status" value="1"/>
</dbReference>
<dbReference type="GO" id="GO:0006355">
    <property type="term" value="P:regulation of DNA-templated transcription"/>
    <property type="evidence" value="ECO:0007669"/>
    <property type="project" value="InterPro"/>
</dbReference>
<dbReference type="InterPro" id="IPR019734">
    <property type="entry name" value="TPR_rpt"/>
</dbReference>
<comment type="similarity">
    <text evidence="1">Belongs to the AfsR/DnrI/RedD regulatory family.</text>
</comment>
<dbReference type="RefSeq" id="WP_069980895.1">
    <property type="nucleotide sequence ID" value="NZ_CP017269.1"/>
</dbReference>
<dbReference type="Proteomes" id="UP000095743">
    <property type="component" value="Chromosome"/>
</dbReference>
<keyword evidence="6" id="KW-1185">Reference proteome</keyword>
<keyword evidence="2" id="KW-0238">DNA-binding</keyword>
<dbReference type="PANTHER" id="PTHR35807">
    <property type="entry name" value="TRANSCRIPTIONAL REGULATOR REDD-RELATED"/>
    <property type="match status" value="1"/>
</dbReference>
<evidence type="ECO:0000313" key="5">
    <source>
        <dbReference type="EMBL" id="AOT72586.1"/>
    </source>
</evidence>
<protein>
    <recommendedName>
        <fullName evidence="4">Bacterial transcriptional activator domain-containing protein</fullName>
    </recommendedName>
</protein>
<dbReference type="SUPFAM" id="SSF46894">
    <property type="entry name" value="C-terminal effector domain of the bipartite response regulators"/>
    <property type="match status" value="1"/>
</dbReference>
<dbReference type="InterPro" id="IPR051677">
    <property type="entry name" value="AfsR-DnrI-RedD_regulator"/>
</dbReference>
<feature type="repeat" description="TPR" evidence="3">
    <location>
        <begin position="167"/>
        <end position="200"/>
    </location>
</feature>
<dbReference type="InterPro" id="IPR005158">
    <property type="entry name" value="BTAD"/>
</dbReference>
<accession>A0A1D8GNR6</accession>
<gene>
    <name evidence="5" type="ORF">Gferi_25355</name>
</gene>
<dbReference type="STRING" id="1424294.Gferi_25355"/>
<dbReference type="KEGG" id="gfe:Gferi_25355"/>
<dbReference type="Gene3D" id="1.25.40.10">
    <property type="entry name" value="Tetratricopeptide repeat domain"/>
    <property type="match status" value="1"/>
</dbReference>
<dbReference type="PROSITE" id="PS50005">
    <property type="entry name" value="TPR"/>
    <property type="match status" value="1"/>
</dbReference>
<dbReference type="EMBL" id="CP017269">
    <property type="protein sequence ID" value="AOT72586.1"/>
    <property type="molecule type" value="Genomic_DNA"/>
</dbReference>
<name>A0A1D8GNR6_9FIRM</name>
<evidence type="ECO:0000256" key="2">
    <source>
        <dbReference type="ARBA" id="ARBA00023125"/>
    </source>
</evidence>
<dbReference type="GO" id="GO:0000160">
    <property type="term" value="P:phosphorelay signal transduction system"/>
    <property type="evidence" value="ECO:0007669"/>
    <property type="project" value="InterPro"/>
</dbReference>
<dbReference type="AlphaFoldDB" id="A0A1D8GNR6"/>
<evidence type="ECO:0000259" key="4">
    <source>
        <dbReference type="SMART" id="SM01043"/>
    </source>
</evidence>
<proteinExistence type="inferred from homology"/>
<dbReference type="Gene3D" id="1.10.10.10">
    <property type="entry name" value="Winged helix-like DNA-binding domain superfamily/Winged helix DNA-binding domain"/>
    <property type="match status" value="1"/>
</dbReference>
<dbReference type="InterPro" id="IPR016032">
    <property type="entry name" value="Sig_transdc_resp-reg_C-effctor"/>
</dbReference>
<dbReference type="SUPFAM" id="SSF48452">
    <property type="entry name" value="TPR-like"/>
    <property type="match status" value="1"/>
</dbReference>
<evidence type="ECO:0000256" key="1">
    <source>
        <dbReference type="ARBA" id="ARBA00005820"/>
    </source>
</evidence>
<dbReference type="InterPro" id="IPR001867">
    <property type="entry name" value="OmpR/PhoB-type_DNA-bd"/>
</dbReference>
<evidence type="ECO:0000256" key="3">
    <source>
        <dbReference type="PROSITE-ProRule" id="PRU00339"/>
    </source>
</evidence>
<dbReference type="OrthoDB" id="190810at2"/>
<dbReference type="InterPro" id="IPR036388">
    <property type="entry name" value="WH-like_DNA-bd_sf"/>
</dbReference>
<sequence>MYEKKLYTFGHMDIVINGQSKLGNLSSKAIVLLCYLASNKGKVLSREKLASLFWDSDNMETARYNLRYNLWMLRKALRVKDREQEIIISQKESCCFHVSQNMYVDVLDFEDLAGSVHEKDDYAYISQLEQAKKVYRGEFLEGCYIKNCPELNDWIFYERERLQRKYFDVLYQLIYYYKKLSQYTKAIDILEEMLKLNPLQEELYLEAIEIFLAKGDRNAALNQYKKCCKVLREELNIGPTESIKKVYQQIQRYNGGLNLKEKDDARDIRYDKYEIRIFYVEEQNMKNSIAKVNEHKTLKKIKTDCLPLSSMKYYWISNLIEEILNQVDEEILSEVPSWCWRDLYRIQGKILMKTGDRTVGDYLSADAEKIRISAAFNALIRILSKEIDLLFCISNFHWMDNFSYDCIKHLLFKNQIQSLRFIITGDDRDPKLVELQKYFPFQSL</sequence>
<dbReference type="InterPro" id="IPR011990">
    <property type="entry name" value="TPR-like_helical_dom_sf"/>
</dbReference>
<feature type="domain" description="Bacterial transcriptional activator" evidence="4">
    <location>
        <begin position="104"/>
        <end position="251"/>
    </location>
</feature>
<keyword evidence="3" id="KW-0802">TPR repeat</keyword>
<dbReference type="Pfam" id="PF00486">
    <property type="entry name" value="Trans_reg_C"/>
    <property type="match status" value="1"/>
</dbReference>
<dbReference type="Pfam" id="PF03704">
    <property type="entry name" value="BTAD"/>
    <property type="match status" value="1"/>
</dbReference>
<evidence type="ECO:0000313" key="6">
    <source>
        <dbReference type="Proteomes" id="UP000095743"/>
    </source>
</evidence>
<dbReference type="GO" id="GO:0003677">
    <property type="term" value="F:DNA binding"/>
    <property type="evidence" value="ECO:0007669"/>
    <property type="project" value="UniProtKB-KW"/>
</dbReference>